<dbReference type="AlphaFoldDB" id="A0A6J7C4V5"/>
<evidence type="ECO:0000313" key="1">
    <source>
        <dbReference type="EMBL" id="CAB4851339.1"/>
    </source>
</evidence>
<protein>
    <submittedName>
        <fullName evidence="1">Unannotated protein</fullName>
    </submittedName>
</protein>
<gene>
    <name evidence="1" type="ORF">UFOPK3267_01490</name>
</gene>
<accession>A0A6J7C4V5</accession>
<dbReference type="EMBL" id="CAFBIY010000077">
    <property type="protein sequence ID" value="CAB4851339.1"/>
    <property type="molecule type" value="Genomic_DNA"/>
</dbReference>
<reference evidence="1" key="1">
    <citation type="submission" date="2020-05" db="EMBL/GenBank/DDBJ databases">
        <authorList>
            <person name="Chiriac C."/>
            <person name="Salcher M."/>
            <person name="Ghai R."/>
            <person name="Kavagutti S V."/>
        </authorList>
    </citation>
    <scope>NUCLEOTIDE SEQUENCE</scope>
</reference>
<name>A0A6J7C4V5_9ZZZZ</name>
<sequence length="58" mass="6830">MTGVNIGQFRGEQHLHLVAQQFRPRIAEQTFHLAIDQHDFAVGVDNDDAIRHRFHYFK</sequence>
<organism evidence="1">
    <name type="scientific">freshwater metagenome</name>
    <dbReference type="NCBI Taxonomy" id="449393"/>
    <lineage>
        <taxon>unclassified sequences</taxon>
        <taxon>metagenomes</taxon>
        <taxon>ecological metagenomes</taxon>
    </lineage>
</organism>
<proteinExistence type="predicted"/>